<keyword evidence="1" id="KW-0436">Ligase</keyword>
<proteinExistence type="predicted"/>
<keyword evidence="3" id="KW-0547">Nucleotide-binding</keyword>
<dbReference type="KEGG" id="fgi:OP10G_0732"/>
<reference evidence="7 8" key="1">
    <citation type="journal article" date="2014" name="PLoS ONE">
        <title>The first complete genome sequence of the class fimbriimonadia in the phylum armatimonadetes.</title>
        <authorList>
            <person name="Hu Z.Y."/>
            <person name="Wang Y.Z."/>
            <person name="Im W.T."/>
            <person name="Wang S.Y."/>
            <person name="Zhao G.P."/>
            <person name="Zheng H.J."/>
            <person name="Quan Z.X."/>
        </authorList>
    </citation>
    <scope>NUCLEOTIDE SEQUENCE [LARGE SCALE GENOMIC DNA]</scope>
    <source>
        <strain evidence="7">Gsoil 348</strain>
    </source>
</reference>
<accession>A0A068NN01</accession>
<dbReference type="SUPFAM" id="SSF56059">
    <property type="entry name" value="Glutathione synthetase ATP-binding domain-like"/>
    <property type="match status" value="1"/>
</dbReference>
<dbReference type="eggNOG" id="COG0754">
    <property type="taxonomic scope" value="Bacteria"/>
</dbReference>
<evidence type="ECO:0000259" key="6">
    <source>
        <dbReference type="Pfam" id="PF03738"/>
    </source>
</evidence>
<dbReference type="HOGENOM" id="CLU_059175_0_0_0"/>
<evidence type="ECO:0000313" key="8">
    <source>
        <dbReference type="Proteomes" id="UP000027982"/>
    </source>
</evidence>
<evidence type="ECO:0000256" key="2">
    <source>
        <dbReference type="ARBA" id="ARBA00022723"/>
    </source>
</evidence>
<keyword evidence="8" id="KW-1185">Reference proteome</keyword>
<dbReference type="GO" id="GO:0016874">
    <property type="term" value="F:ligase activity"/>
    <property type="evidence" value="ECO:0007669"/>
    <property type="project" value="UniProtKB-KW"/>
</dbReference>
<dbReference type="RefSeq" id="WP_025227253.1">
    <property type="nucleotide sequence ID" value="NZ_CP007139.1"/>
</dbReference>
<dbReference type="SUPFAM" id="SSF52440">
    <property type="entry name" value="PreATP-grasp domain"/>
    <property type="match status" value="1"/>
</dbReference>
<keyword evidence="2" id="KW-0479">Metal-binding</keyword>
<dbReference type="GO" id="GO:0005524">
    <property type="term" value="F:ATP binding"/>
    <property type="evidence" value="ECO:0007669"/>
    <property type="project" value="UniProtKB-KW"/>
</dbReference>
<protein>
    <submittedName>
        <fullName evidence="7">Glutathionylspermidine synthase</fullName>
    </submittedName>
</protein>
<evidence type="ECO:0000256" key="5">
    <source>
        <dbReference type="ARBA" id="ARBA00022842"/>
    </source>
</evidence>
<gene>
    <name evidence="7" type="ORF">OP10G_0732</name>
</gene>
<organism evidence="7 8">
    <name type="scientific">Fimbriimonas ginsengisoli Gsoil 348</name>
    <dbReference type="NCBI Taxonomy" id="661478"/>
    <lineage>
        <taxon>Bacteria</taxon>
        <taxon>Bacillati</taxon>
        <taxon>Armatimonadota</taxon>
        <taxon>Fimbriimonadia</taxon>
        <taxon>Fimbriimonadales</taxon>
        <taxon>Fimbriimonadaceae</taxon>
        <taxon>Fimbriimonas</taxon>
    </lineage>
</organism>
<dbReference type="STRING" id="661478.OP10G_0732"/>
<name>A0A068NN01_FIMGI</name>
<evidence type="ECO:0000256" key="4">
    <source>
        <dbReference type="ARBA" id="ARBA00022840"/>
    </source>
</evidence>
<evidence type="ECO:0000256" key="1">
    <source>
        <dbReference type="ARBA" id="ARBA00022598"/>
    </source>
</evidence>
<dbReference type="Gene3D" id="3.30.1490.330">
    <property type="match status" value="1"/>
</dbReference>
<keyword evidence="4" id="KW-0067">ATP-binding</keyword>
<dbReference type="AlphaFoldDB" id="A0A068NN01"/>
<dbReference type="Proteomes" id="UP000027982">
    <property type="component" value="Chromosome"/>
</dbReference>
<dbReference type="Pfam" id="PF03738">
    <property type="entry name" value="GSP_synth"/>
    <property type="match status" value="1"/>
</dbReference>
<dbReference type="GO" id="GO:0046872">
    <property type="term" value="F:metal ion binding"/>
    <property type="evidence" value="ECO:0007669"/>
    <property type="project" value="UniProtKB-KW"/>
</dbReference>
<dbReference type="EMBL" id="CP007139">
    <property type="protein sequence ID" value="AIE84100.1"/>
    <property type="molecule type" value="Genomic_DNA"/>
</dbReference>
<evidence type="ECO:0000256" key="3">
    <source>
        <dbReference type="ARBA" id="ARBA00022741"/>
    </source>
</evidence>
<dbReference type="OrthoDB" id="9765517at2"/>
<evidence type="ECO:0000313" key="7">
    <source>
        <dbReference type="EMBL" id="AIE84100.1"/>
    </source>
</evidence>
<dbReference type="InterPro" id="IPR016185">
    <property type="entry name" value="PreATP-grasp_dom_sf"/>
</dbReference>
<sequence length="377" mass="43438">MERIGIDPRSFWRAKVEQAGLLFHTEGDLPYWNESAYYRLSAGEVDVLETATNELHEMCLAAVQHVIDHKRYAEFAIPLNAIPSIEWAWEAEPPSLYGRFDLAFNGVDPPKMLEYNADTPTALLEAAVIQWKWLEERFPEGDQFNSIWEGLVELWGELRRDRHLKGPIVHFACSDSLEDVMTISLLRDTAHEAGIQTEGLLMEQIGWDERNRFFVDMHDRRIWTIFKLYPWEWLMADNFATQALQTMSDTQWIEPIWKMILSNKAILSVLWELYPNHPYLLPAYLDGPREMTSHVRKPILGREGANVTLSDGESGEDQGYGEEGFVYQQRFDLPSFEGNHPVIGSWVIDGIARGIGIRESDGLITDNLSRFVPHLFV</sequence>
<feature type="domain" description="Glutathionylspermidine synthase pre-ATP-grasp-like" evidence="6">
    <location>
        <begin position="12"/>
        <end position="375"/>
    </location>
</feature>
<keyword evidence="5" id="KW-0460">Magnesium</keyword>
<dbReference type="InterPro" id="IPR005494">
    <property type="entry name" value="GSPS_pre-ATP-grasp-like_dom"/>
</dbReference>